<reference evidence="2" key="1">
    <citation type="journal article" date="2013" name="Nature">
        <title>Draft genome of the wheat A-genome progenitor Triticum urartu.</title>
        <authorList>
            <person name="Ling H.Q."/>
            <person name="Zhao S."/>
            <person name="Liu D."/>
            <person name="Wang J."/>
            <person name="Sun H."/>
            <person name="Zhang C."/>
            <person name="Fan H."/>
            <person name="Li D."/>
            <person name="Dong L."/>
            <person name="Tao Y."/>
            <person name="Gao C."/>
            <person name="Wu H."/>
            <person name="Li Y."/>
            <person name="Cui Y."/>
            <person name="Guo X."/>
            <person name="Zheng S."/>
            <person name="Wang B."/>
            <person name="Yu K."/>
            <person name="Liang Q."/>
            <person name="Yang W."/>
            <person name="Lou X."/>
            <person name="Chen J."/>
            <person name="Feng M."/>
            <person name="Jian J."/>
            <person name="Zhang X."/>
            <person name="Luo G."/>
            <person name="Jiang Y."/>
            <person name="Liu J."/>
            <person name="Wang Z."/>
            <person name="Sha Y."/>
            <person name="Zhang B."/>
            <person name="Wu H."/>
            <person name="Tang D."/>
            <person name="Shen Q."/>
            <person name="Xue P."/>
            <person name="Zou S."/>
            <person name="Wang X."/>
            <person name="Liu X."/>
            <person name="Wang F."/>
            <person name="Yang Y."/>
            <person name="An X."/>
            <person name="Dong Z."/>
            <person name="Zhang K."/>
            <person name="Zhang X."/>
            <person name="Luo M.C."/>
            <person name="Dvorak J."/>
            <person name="Tong Y."/>
            <person name="Wang J."/>
            <person name="Yang H."/>
            <person name="Li Z."/>
            <person name="Wang D."/>
            <person name="Zhang A."/>
            <person name="Wang J."/>
        </authorList>
    </citation>
    <scope>NUCLEOTIDE SEQUENCE</scope>
    <source>
        <strain evidence="2">cv. G1812</strain>
    </source>
</reference>
<keyword evidence="2" id="KW-1185">Reference proteome</keyword>
<sequence>DLEALVHEVLVPELREDPPDALHEVDVHRLVAGLEINPPPHARDDGLPLGDILGDDAAAGLVVHTDALVEHILPGLDLEELVDLVLDREAVAVPAEAARDVAAPHRLVPGDHVLDGAREDVAVVREPCGEGGAVVEDELLAALRATELLVEGVELGPEAEHALLLRREGEVLPLADVLHG</sequence>
<evidence type="ECO:0000313" key="2">
    <source>
        <dbReference type="Proteomes" id="UP000015106"/>
    </source>
</evidence>
<reference evidence="1" key="3">
    <citation type="submission" date="2022-06" db="UniProtKB">
        <authorList>
            <consortium name="EnsemblPlants"/>
        </authorList>
    </citation>
    <scope>IDENTIFICATION</scope>
</reference>
<evidence type="ECO:0000313" key="1">
    <source>
        <dbReference type="EnsemblPlants" id="TuG1812G0500004849.01.T01"/>
    </source>
</evidence>
<dbReference type="EnsemblPlants" id="TuG1812G0500004849.01.T01">
    <property type="protein sequence ID" value="TuG1812G0500004849.01.T01"/>
    <property type="gene ID" value="TuG1812G0500004849.01"/>
</dbReference>
<dbReference type="AlphaFoldDB" id="A0A8R7QJW8"/>
<name>A0A8R7QJW8_TRIUA</name>
<dbReference type="Proteomes" id="UP000015106">
    <property type="component" value="Chromosome 5"/>
</dbReference>
<reference evidence="1" key="2">
    <citation type="submission" date="2018-03" db="EMBL/GenBank/DDBJ databases">
        <title>The Triticum urartu genome reveals the dynamic nature of wheat genome evolution.</title>
        <authorList>
            <person name="Ling H."/>
            <person name="Ma B."/>
            <person name="Shi X."/>
            <person name="Liu H."/>
            <person name="Dong L."/>
            <person name="Sun H."/>
            <person name="Cao Y."/>
            <person name="Gao Q."/>
            <person name="Zheng S."/>
            <person name="Li Y."/>
            <person name="Yu Y."/>
            <person name="Du H."/>
            <person name="Qi M."/>
            <person name="Li Y."/>
            <person name="Yu H."/>
            <person name="Cui Y."/>
            <person name="Wang N."/>
            <person name="Chen C."/>
            <person name="Wu H."/>
            <person name="Zhao Y."/>
            <person name="Zhang J."/>
            <person name="Li Y."/>
            <person name="Zhou W."/>
            <person name="Zhang B."/>
            <person name="Hu W."/>
            <person name="Eijk M."/>
            <person name="Tang J."/>
            <person name="Witsenboer H."/>
            <person name="Zhao S."/>
            <person name="Li Z."/>
            <person name="Zhang A."/>
            <person name="Wang D."/>
            <person name="Liang C."/>
        </authorList>
    </citation>
    <scope>NUCLEOTIDE SEQUENCE [LARGE SCALE GENOMIC DNA]</scope>
    <source>
        <strain evidence="1">cv. G1812</strain>
    </source>
</reference>
<dbReference type="AntiFam" id="ANF00157">
    <property type="entry name" value="Shadow ORF (opposite ileS)"/>
</dbReference>
<dbReference type="Gramene" id="TuG1812G0500004849.01.T01">
    <property type="protein sequence ID" value="TuG1812G0500004849.01.T01"/>
    <property type="gene ID" value="TuG1812G0500004849.01"/>
</dbReference>
<proteinExistence type="predicted"/>
<accession>A0A8R7QJW8</accession>
<organism evidence="1 2">
    <name type="scientific">Triticum urartu</name>
    <name type="common">Red wild einkorn</name>
    <name type="synonym">Crithodium urartu</name>
    <dbReference type="NCBI Taxonomy" id="4572"/>
    <lineage>
        <taxon>Eukaryota</taxon>
        <taxon>Viridiplantae</taxon>
        <taxon>Streptophyta</taxon>
        <taxon>Embryophyta</taxon>
        <taxon>Tracheophyta</taxon>
        <taxon>Spermatophyta</taxon>
        <taxon>Magnoliopsida</taxon>
        <taxon>Liliopsida</taxon>
        <taxon>Poales</taxon>
        <taxon>Poaceae</taxon>
        <taxon>BOP clade</taxon>
        <taxon>Pooideae</taxon>
        <taxon>Triticodae</taxon>
        <taxon>Triticeae</taxon>
        <taxon>Triticinae</taxon>
        <taxon>Triticum</taxon>
    </lineage>
</organism>
<protein>
    <submittedName>
        <fullName evidence="1">Uncharacterized protein</fullName>
    </submittedName>
</protein>